<comment type="caution">
    <text evidence="1">The sequence shown here is derived from an EMBL/GenBank/DDBJ whole genome shotgun (WGS) entry which is preliminary data.</text>
</comment>
<evidence type="ECO:0000313" key="1">
    <source>
        <dbReference type="EMBL" id="EDM80501.1"/>
    </source>
</evidence>
<dbReference type="Proteomes" id="UP000005801">
    <property type="component" value="Unassembled WGS sequence"/>
</dbReference>
<protein>
    <submittedName>
        <fullName evidence="1">Uncharacterized protein</fullName>
    </submittedName>
</protein>
<accession>A6G0W3</accession>
<name>A6G0W3_9BACT</name>
<proteinExistence type="predicted"/>
<sequence length="148" mass="15962">MSNPEPLTTLPEAVAYTNNSTAWTIIYTLAWSQDTLYDYLFRAEAQRVGNPPATPAVPTACNDALTVVIGILNGSIAEGDVPSELTQFNKDYNGKYAGLEGPNIPTVAATGKPVEMRFIFDNNNLSSLLLPPFGRIPKGALQMVPYAL</sequence>
<dbReference type="STRING" id="391625.PPSIR1_41859"/>
<evidence type="ECO:0000313" key="2">
    <source>
        <dbReference type="Proteomes" id="UP000005801"/>
    </source>
</evidence>
<reference evidence="1 2" key="1">
    <citation type="submission" date="2007-06" db="EMBL/GenBank/DDBJ databases">
        <authorList>
            <person name="Shimkets L."/>
            <person name="Ferriera S."/>
            <person name="Johnson J."/>
            <person name="Kravitz S."/>
            <person name="Beeson K."/>
            <person name="Sutton G."/>
            <person name="Rogers Y.-H."/>
            <person name="Friedman R."/>
            <person name="Frazier M."/>
            <person name="Venter J.C."/>
        </authorList>
    </citation>
    <scope>NUCLEOTIDE SEQUENCE [LARGE SCALE GENOMIC DNA]</scope>
    <source>
        <strain evidence="1 2">SIR-1</strain>
    </source>
</reference>
<organism evidence="1 2">
    <name type="scientific">Plesiocystis pacifica SIR-1</name>
    <dbReference type="NCBI Taxonomy" id="391625"/>
    <lineage>
        <taxon>Bacteria</taxon>
        <taxon>Pseudomonadati</taxon>
        <taxon>Myxococcota</taxon>
        <taxon>Polyangia</taxon>
        <taxon>Nannocystales</taxon>
        <taxon>Nannocystaceae</taxon>
        <taxon>Plesiocystis</taxon>
    </lineage>
</organism>
<keyword evidence="2" id="KW-1185">Reference proteome</keyword>
<dbReference type="AlphaFoldDB" id="A6G0W3"/>
<dbReference type="EMBL" id="ABCS01000010">
    <property type="protein sequence ID" value="EDM80501.1"/>
    <property type="molecule type" value="Genomic_DNA"/>
</dbReference>
<dbReference type="RefSeq" id="WP_006970362.1">
    <property type="nucleotide sequence ID" value="NZ_ABCS01000010.1"/>
</dbReference>
<gene>
    <name evidence="1" type="ORF">PPSIR1_41859</name>
</gene>